<evidence type="ECO:0000256" key="1">
    <source>
        <dbReference type="SAM" id="Phobius"/>
    </source>
</evidence>
<organism evidence="3 4">
    <name type="scientific">Mesobacillus persicus</name>
    <dbReference type="NCBI Taxonomy" id="930146"/>
    <lineage>
        <taxon>Bacteria</taxon>
        <taxon>Bacillati</taxon>
        <taxon>Bacillota</taxon>
        <taxon>Bacilli</taxon>
        <taxon>Bacillales</taxon>
        <taxon>Bacillaceae</taxon>
        <taxon>Mesobacillus</taxon>
    </lineage>
</organism>
<evidence type="ECO:0000313" key="3">
    <source>
        <dbReference type="EMBL" id="SEM53774.1"/>
    </source>
</evidence>
<keyword evidence="1" id="KW-0472">Membrane</keyword>
<reference evidence="4" key="1">
    <citation type="submission" date="2016-10" db="EMBL/GenBank/DDBJ databases">
        <authorList>
            <person name="Varghese N."/>
            <person name="Submissions S."/>
        </authorList>
    </citation>
    <scope>NUCLEOTIDE SEQUENCE [LARGE SCALE GENOMIC DNA]</scope>
    <source>
        <strain evidence="4">B48,IBRC-M 10115,DSM 25386,CECT 8001</strain>
    </source>
</reference>
<dbReference type="EMBL" id="FOBW01000003">
    <property type="protein sequence ID" value="SEM53774.1"/>
    <property type="molecule type" value="Genomic_DNA"/>
</dbReference>
<dbReference type="Proteomes" id="UP000198553">
    <property type="component" value="Unassembled WGS sequence"/>
</dbReference>
<feature type="transmembrane region" description="Helical" evidence="1">
    <location>
        <begin position="90"/>
        <end position="106"/>
    </location>
</feature>
<dbReference type="STRING" id="930146.SAMN05192533_103282"/>
<feature type="transmembrane region" description="Helical" evidence="1">
    <location>
        <begin position="21"/>
        <end position="40"/>
    </location>
</feature>
<keyword evidence="4" id="KW-1185">Reference proteome</keyword>
<evidence type="ECO:0000259" key="2">
    <source>
        <dbReference type="Pfam" id="PF07331"/>
    </source>
</evidence>
<evidence type="ECO:0000313" key="4">
    <source>
        <dbReference type="Proteomes" id="UP000198553"/>
    </source>
</evidence>
<gene>
    <name evidence="3" type="ORF">SAMN05192533_103282</name>
</gene>
<feature type="transmembrane region" description="Helical" evidence="1">
    <location>
        <begin position="52"/>
        <end position="70"/>
    </location>
</feature>
<keyword evidence="1" id="KW-1133">Transmembrane helix</keyword>
<proteinExistence type="predicted"/>
<accession>A0A1H7Z710</accession>
<feature type="transmembrane region" description="Helical" evidence="1">
    <location>
        <begin position="112"/>
        <end position="129"/>
    </location>
</feature>
<dbReference type="Pfam" id="PF07331">
    <property type="entry name" value="TctB"/>
    <property type="match status" value="1"/>
</dbReference>
<keyword evidence="1" id="KW-0812">Transmembrane</keyword>
<dbReference type="AlphaFoldDB" id="A0A1H7Z710"/>
<feature type="domain" description="DUF1468" evidence="2">
    <location>
        <begin position="22"/>
        <end position="159"/>
    </location>
</feature>
<protein>
    <submittedName>
        <fullName evidence="3">Putative tricarboxylic transport membrane protein</fullName>
    </submittedName>
</protein>
<sequence>MFYLSFYQKEVKEMLKKMNQRIALILAAIAVFYLFLSYNLPKYPNAIIDADVVPIGLGYLLLFLSVLLFLDKTVETEAEKQKRNISKSNLLVLGVVFGFILIYISLLEILGFLLMTAIFIFGCSLFLGYKKHVTNGIVSVVFSFAIYALFNYLLRINLPSGILPF</sequence>
<name>A0A1H7Z710_9BACI</name>
<feature type="transmembrane region" description="Helical" evidence="1">
    <location>
        <begin position="136"/>
        <end position="154"/>
    </location>
</feature>
<dbReference type="InterPro" id="IPR009936">
    <property type="entry name" value="DUF1468"/>
</dbReference>